<dbReference type="InterPro" id="IPR001242">
    <property type="entry name" value="Condensation_dom"/>
</dbReference>
<dbReference type="Gene3D" id="3.30.559.30">
    <property type="entry name" value="Nonribosomal peptide synthetase, condensation domain"/>
    <property type="match status" value="2"/>
</dbReference>
<dbReference type="InterPro" id="IPR023213">
    <property type="entry name" value="CAT-like_dom_sf"/>
</dbReference>
<keyword evidence="8" id="KW-1185">Reference proteome</keyword>
<dbReference type="CDD" id="cd19537">
    <property type="entry name" value="C_NRPS-like"/>
    <property type="match status" value="1"/>
</dbReference>
<accession>A0A8K0SFK3</accession>
<dbReference type="EMBL" id="JAGPNK010000037">
    <property type="protein sequence ID" value="KAH7303238.1"/>
    <property type="molecule type" value="Genomic_DNA"/>
</dbReference>
<feature type="region of interest" description="Disordered" evidence="5">
    <location>
        <begin position="88"/>
        <end position="107"/>
    </location>
</feature>
<dbReference type="InterPro" id="IPR020845">
    <property type="entry name" value="AMP-binding_CS"/>
</dbReference>
<sequence>MSACPSSENSRGLVLSEISRILSVPLANLKLQSTFVENGGNSFSSVQLQAALRSKGVQIPLSAIFTASTLLSIANHTSPCLGPDLPVASRPDQASTRRQAFGTTTPSNGYVGRMTDMQLALHSDPRNILYFEKHHSHNIPALKRAWKQVLEQEQIFRVCFEMDDRGGFMRETDFSFVWEDQVIQDETVYARELQQPKMAPGTCFKAVEFRPGKETTLIWQVHHARIDGVSCNLLLAKVGRALAGEQVASGVGFATFATHLQALQQRESESAKAFWSKRQPPTKILFPSIRERMRRVTVTPNPKLTAYLKRSGLSSLYYAAWGLVLARYSDSDNVCFGVVLSGRSVPVEGATSTIGPTINTLPLCISVTGNIGEYVNHVLESTLDLISFQWSVPSHGFSRNFSSVVNIQPEAIQPAKLTGFDPFDRWSRVISDFQLRVEVETSGHIHIDSTFPELQMQHLASAFSLALEAITEPSASIKSCLDAIIEPQRQYLAHLGNWTSKASKQGLFPETLVSLFIQAAQANPESVAVQGLDNITYGDLYSQSTRVSSHLAKYIEPGDVVCVHADGTIGWVVAIYSVLMANAVYCPLDANSPDPIRASNFTTARAKIFLTGSIVAKQANPSSELALAVEEMLEQDATGPIRSSFSPNCLAYLCFTSGSTGKPKGVQCRHEGLVAFQKDFNVRLMSRPGWKIAQFMSPGFDGSIHEVFSALSYGSTLMLKDASQPFQVLKESDAAILTPSVAQALDPAEFPLKAVYLVGEAVPQAVCDAWAPNRRLFNMYGPTEATCGATIKQLISGKPVTLGLPNPSMRIYILDSQRRLAPVGAVGEIYLAGVQVAGYISPETTFLPDSILPQYSESMYKTGDYAYWNHELMFVGRKDRQVKLRGFRIDLDDLEVRIMAAGNCKAVALAADGNDQLVAFVQPRDLDLDTFKAQIRPHIPPYAFPAHFVAVSSFPMTPVGKLDYKAILAKQSPEKTSMHQKVVMEALTSLLGTTVILESNLADLGMNSLTAILLSHRLSKTVGRVAVQTILESTTVKSLMGLTDQVLDLPGTPLGDFVSPMETEWWHKYQRDGTSSFNVTYACELSPSVNQSRLVAAWNLVLQRHQILRSRYHYESGLVRRYAPDSPKVEISDDIDIEREINVPFDINDDSHLMNVLISKKHMLVKISHIICDLTTLRTLIREATWAYHGRELAPVAKTFQETVWNIPAAPNRLSFWSKTLSKVPPRYPVALSGLSRTRKSMTGSSYLCIVPERLYRDMRLFVAANKMTLHQLGLAAVALVLQYDSETCDVTLGAPYLGRKSVEDLDVVGLFLEPLPIRIRSSDMSFVKSVQQCSQAAVSNALAWDQLRLGVDQLDPLFDVMVTFHESKDAIEFIPGAQFIPTWSKGAKFKLMVEFTARSGLGFRLEYSDECLCHKDVVSFAGLLLEALQGLTQGDSYQAIAGRLRSGRVDERLK</sequence>
<evidence type="ECO:0000256" key="1">
    <source>
        <dbReference type="ARBA" id="ARBA00022450"/>
    </source>
</evidence>
<dbReference type="Gene3D" id="1.10.1200.10">
    <property type="entry name" value="ACP-like"/>
    <property type="match status" value="1"/>
</dbReference>
<dbReference type="PROSITE" id="PS50075">
    <property type="entry name" value="CARRIER"/>
    <property type="match status" value="1"/>
</dbReference>
<dbReference type="SUPFAM" id="SSF47336">
    <property type="entry name" value="ACP-like"/>
    <property type="match status" value="1"/>
</dbReference>
<proteinExistence type="inferred from homology"/>
<dbReference type="Gene3D" id="3.40.50.12780">
    <property type="entry name" value="N-terminal domain of ligase-like"/>
    <property type="match status" value="1"/>
</dbReference>
<dbReference type="GO" id="GO:0031177">
    <property type="term" value="F:phosphopantetheine binding"/>
    <property type="evidence" value="ECO:0007669"/>
    <property type="project" value="TreeGrafter"/>
</dbReference>
<dbReference type="GO" id="GO:0016874">
    <property type="term" value="F:ligase activity"/>
    <property type="evidence" value="ECO:0007669"/>
    <property type="project" value="UniProtKB-KW"/>
</dbReference>
<comment type="caution">
    <text evidence="7">The sequence shown here is derived from an EMBL/GenBank/DDBJ whole genome shotgun (WGS) entry which is preliminary data.</text>
</comment>
<dbReference type="Proteomes" id="UP000813444">
    <property type="component" value="Unassembled WGS sequence"/>
</dbReference>
<dbReference type="InterPro" id="IPR042099">
    <property type="entry name" value="ANL_N_sf"/>
</dbReference>
<keyword evidence="3" id="KW-0436">Ligase</keyword>
<protein>
    <recommendedName>
        <fullName evidence="6">Carrier domain-containing protein</fullName>
    </recommendedName>
</protein>
<dbReference type="Gene3D" id="3.30.559.10">
    <property type="entry name" value="Chloramphenicol acetyltransferase-like domain"/>
    <property type="match status" value="2"/>
</dbReference>
<keyword evidence="2" id="KW-0597">Phosphoprotein</keyword>
<gene>
    <name evidence="7" type="ORF">B0I35DRAFT_498680</name>
</gene>
<dbReference type="Gene3D" id="3.30.300.30">
    <property type="match status" value="1"/>
</dbReference>
<name>A0A8K0SFK3_9HYPO</name>
<dbReference type="InterPro" id="IPR045851">
    <property type="entry name" value="AMP-bd_C_sf"/>
</dbReference>
<dbReference type="GO" id="GO:0005737">
    <property type="term" value="C:cytoplasm"/>
    <property type="evidence" value="ECO:0007669"/>
    <property type="project" value="TreeGrafter"/>
</dbReference>
<evidence type="ECO:0000256" key="4">
    <source>
        <dbReference type="ARBA" id="ARBA00029454"/>
    </source>
</evidence>
<dbReference type="Pfam" id="PF00550">
    <property type="entry name" value="PP-binding"/>
    <property type="match status" value="2"/>
</dbReference>
<dbReference type="PANTHER" id="PTHR45527:SF11">
    <property type="entry name" value="NONRIBOSOMAL PEPTIDE SYNTHETASE 5"/>
    <property type="match status" value="1"/>
</dbReference>
<dbReference type="PROSITE" id="PS00455">
    <property type="entry name" value="AMP_BINDING"/>
    <property type="match status" value="1"/>
</dbReference>
<dbReference type="GO" id="GO:0044550">
    <property type="term" value="P:secondary metabolite biosynthetic process"/>
    <property type="evidence" value="ECO:0007669"/>
    <property type="project" value="TreeGrafter"/>
</dbReference>
<dbReference type="GO" id="GO:0043041">
    <property type="term" value="P:amino acid activation for nonribosomal peptide biosynthetic process"/>
    <property type="evidence" value="ECO:0007669"/>
    <property type="project" value="TreeGrafter"/>
</dbReference>
<comment type="similarity">
    <text evidence="4">Belongs to the NRP synthetase family.</text>
</comment>
<dbReference type="OrthoDB" id="416786at2759"/>
<dbReference type="PROSITE" id="PS00012">
    <property type="entry name" value="PHOSPHOPANTETHEINE"/>
    <property type="match status" value="1"/>
</dbReference>
<organism evidence="7 8">
    <name type="scientific">Stachybotrys elegans</name>
    <dbReference type="NCBI Taxonomy" id="80388"/>
    <lineage>
        <taxon>Eukaryota</taxon>
        <taxon>Fungi</taxon>
        <taxon>Dikarya</taxon>
        <taxon>Ascomycota</taxon>
        <taxon>Pezizomycotina</taxon>
        <taxon>Sordariomycetes</taxon>
        <taxon>Hypocreomycetidae</taxon>
        <taxon>Hypocreales</taxon>
        <taxon>Stachybotryaceae</taxon>
        <taxon>Stachybotrys</taxon>
    </lineage>
</organism>
<evidence type="ECO:0000256" key="2">
    <source>
        <dbReference type="ARBA" id="ARBA00022553"/>
    </source>
</evidence>
<dbReference type="InterPro" id="IPR006162">
    <property type="entry name" value="Ppantetheine_attach_site"/>
</dbReference>
<dbReference type="InterPro" id="IPR009081">
    <property type="entry name" value="PP-bd_ACP"/>
</dbReference>
<evidence type="ECO:0000313" key="7">
    <source>
        <dbReference type="EMBL" id="KAH7303238.1"/>
    </source>
</evidence>
<evidence type="ECO:0000256" key="5">
    <source>
        <dbReference type="SAM" id="MobiDB-lite"/>
    </source>
</evidence>
<dbReference type="Pfam" id="PF00668">
    <property type="entry name" value="Condensation"/>
    <property type="match status" value="2"/>
</dbReference>
<keyword evidence="1" id="KW-0596">Phosphopantetheine</keyword>
<evidence type="ECO:0000313" key="8">
    <source>
        <dbReference type="Proteomes" id="UP000813444"/>
    </source>
</evidence>
<dbReference type="InterPro" id="IPR000873">
    <property type="entry name" value="AMP-dep_synth/lig_dom"/>
</dbReference>
<feature type="compositionally biased region" description="Polar residues" evidence="5">
    <location>
        <begin position="92"/>
        <end position="107"/>
    </location>
</feature>
<feature type="domain" description="Carrier" evidence="6">
    <location>
        <begin position="5"/>
        <end position="81"/>
    </location>
</feature>
<dbReference type="PANTHER" id="PTHR45527">
    <property type="entry name" value="NONRIBOSOMAL PEPTIDE SYNTHETASE"/>
    <property type="match status" value="1"/>
</dbReference>
<reference evidence="7" key="1">
    <citation type="journal article" date="2021" name="Nat. Commun.">
        <title>Genetic determinants of endophytism in the Arabidopsis root mycobiome.</title>
        <authorList>
            <person name="Mesny F."/>
            <person name="Miyauchi S."/>
            <person name="Thiergart T."/>
            <person name="Pickel B."/>
            <person name="Atanasova L."/>
            <person name="Karlsson M."/>
            <person name="Huettel B."/>
            <person name="Barry K.W."/>
            <person name="Haridas S."/>
            <person name="Chen C."/>
            <person name="Bauer D."/>
            <person name="Andreopoulos W."/>
            <person name="Pangilinan J."/>
            <person name="LaButti K."/>
            <person name="Riley R."/>
            <person name="Lipzen A."/>
            <person name="Clum A."/>
            <person name="Drula E."/>
            <person name="Henrissat B."/>
            <person name="Kohler A."/>
            <person name="Grigoriev I.V."/>
            <person name="Martin F.M."/>
            <person name="Hacquard S."/>
        </authorList>
    </citation>
    <scope>NUCLEOTIDE SEQUENCE</scope>
    <source>
        <strain evidence="7">MPI-CAGE-CH-0235</strain>
    </source>
</reference>
<dbReference type="SUPFAM" id="SSF52777">
    <property type="entry name" value="CoA-dependent acyltransferases"/>
    <property type="match status" value="4"/>
</dbReference>
<dbReference type="InterPro" id="IPR036736">
    <property type="entry name" value="ACP-like_sf"/>
</dbReference>
<evidence type="ECO:0000256" key="3">
    <source>
        <dbReference type="ARBA" id="ARBA00022598"/>
    </source>
</evidence>
<evidence type="ECO:0000259" key="6">
    <source>
        <dbReference type="PROSITE" id="PS50075"/>
    </source>
</evidence>
<dbReference type="Pfam" id="PF00501">
    <property type="entry name" value="AMP-binding"/>
    <property type="match status" value="1"/>
</dbReference>
<dbReference type="SUPFAM" id="SSF56801">
    <property type="entry name" value="Acetyl-CoA synthetase-like"/>
    <property type="match status" value="1"/>
</dbReference>